<evidence type="ECO:0000313" key="3">
    <source>
        <dbReference type="Proteomes" id="UP000515728"/>
    </source>
</evidence>
<dbReference type="Proteomes" id="UP000515728">
    <property type="component" value="Chromosome"/>
</dbReference>
<proteinExistence type="predicted"/>
<dbReference type="RefSeq" id="WP_185719654.1">
    <property type="nucleotide sequence ID" value="NZ_BAAAWI010000001.1"/>
</dbReference>
<feature type="domain" description="Aspartate/glutamate/uridylate kinase" evidence="1">
    <location>
        <begin position="41"/>
        <end position="244"/>
    </location>
</feature>
<evidence type="ECO:0000313" key="2">
    <source>
        <dbReference type="EMBL" id="QNG52825.1"/>
    </source>
</evidence>
<accession>A0A7G7MJ64</accession>
<reference evidence="2 3" key="1">
    <citation type="submission" date="2020-08" db="EMBL/GenBank/DDBJ databases">
        <authorList>
            <person name="Mo P."/>
        </authorList>
    </citation>
    <scope>NUCLEOTIDE SEQUENCE [LARGE SCALE GENOMIC DNA]</scope>
    <source>
        <strain evidence="2 3">CGMCC 4.1532</strain>
    </source>
</reference>
<dbReference type="EMBL" id="CP060131">
    <property type="protein sequence ID" value="QNG52825.1"/>
    <property type="molecule type" value="Genomic_DNA"/>
</dbReference>
<organism evidence="2 3">
    <name type="scientific">Pseudonocardia petroleophila</name>
    <dbReference type="NCBI Taxonomy" id="37331"/>
    <lineage>
        <taxon>Bacteria</taxon>
        <taxon>Bacillati</taxon>
        <taxon>Actinomycetota</taxon>
        <taxon>Actinomycetes</taxon>
        <taxon>Pseudonocardiales</taxon>
        <taxon>Pseudonocardiaceae</taxon>
        <taxon>Pseudonocardia</taxon>
    </lineage>
</organism>
<dbReference type="AlphaFoldDB" id="A0A7G7MJ64"/>
<dbReference type="Gene3D" id="3.40.1160.10">
    <property type="entry name" value="Acetylglutamate kinase-like"/>
    <property type="match status" value="1"/>
</dbReference>
<gene>
    <name evidence="2" type="ORF">H6H00_01840</name>
</gene>
<protein>
    <submittedName>
        <fullName evidence="2">Molybdenum storage protein subunit alpha</fullName>
    </submittedName>
</protein>
<sequence>MTHPDTTAAKDVPSALMRQTLLDRELVRPVGRPVIRLLPWLQVVSIGGTAIMDRGADAVLSVVDELRAALPEHRLLVTTGAGVRARHVLGVGLDLGLPTAALAGLAATEAEQNGHMVAALLAADGVSYVAHETVAHQLAAHLQASRAVVSNGYPPYGRHEFPPAVGKIPVHRGDAGTFLLADAYGAADLVYVKDVDGIDVGAGVVGRIGAAELLDTKPESLPIDPLVLQLMAHAKHVREIRIVNGLTPGALTRALAGEDVGTVVHA</sequence>
<dbReference type="InterPro" id="IPR001048">
    <property type="entry name" value="Asp/Glu/Uridylate_kinase"/>
</dbReference>
<keyword evidence="3" id="KW-1185">Reference proteome</keyword>
<dbReference type="KEGG" id="ppel:H6H00_01840"/>
<evidence type="ECO:0000259" key="1">
    <source>
        <dbReference type="Pfam" id="PF00696"/>
    </source>
</evidence>
<name>A0A7G7MJ64_9PSEU</name>
<dbReference type="SUPFAM" id="SSF53633">
    <property type="entry name" value="Carbamate kinase-like"/>
    <property type="match status" value="1"/>
</dbReference>
<dbReference type="Pfam" id="PF00696">
    <property type="entry name" value="AA_kinase"/>
    <property type="match status" value="1"/>
</dbReference>
<dbReference type="InterPro" id="IPR036393">
    <property type="entry name" value="AceGlu_kinase-like_sf"/>
</dbReference>